<gene>
    <name evidence="2" type="ORF">KI688_008214</name>
</gene>
<comment type="caution">
    <text evidence="2">The sequence shown here is derived from an EMBL/GenBank/DDBJ whole genome shotgun (WGS) entry which is preliminary data.</text>
</comment>
<proteinExistence type="predicted"/>
<sequence>MKFTILAAAFVALVASTSSAQADPSTCTLCLQESLMQLPACANVEATAGSVSPAYAACLCSSLSGSWIDSCATADKCGSAISAFKSSYAPNMKDAGLTCGSNGQASFTPASA</sequence>
<evidence type="ECO:0000256" key="1">
    <source>
        <dbReference type="SAM" id="SignalP"/>
    </source>
</evidence>
<dbReference type="Proteomes" id="UP000707451">
    <property type="component" value="Unassembled WGS sequence"/>
</dbReference>
<dbReference type="OrthoDB" id="2433598at2759"/>
<keyword evidence="1" id="KW-0732">Signal</keyword>
<reference evidence="2" key="1">
    <citation type="submission" date="2021-06" db="EMBL/GenBank/DDBJ databases">
        <title>Genome Sequence of Mortierella hyaline Strain SCG-10, a Cold-Adapted, Nitrate-Reducing Fungus Isolated from Soil in Minnesota, USA.</title>
        <authorList>
            <person name="Aldossari N."/>
        </authorList>
    </citation>
    <scope>NUCLEOTIDE SEQUENCE</scope>
    <source>
        <strain evidence="2">SCG-10</strain>
    </source>
</reference>
<organism evidence="2 3">
    <name type="scientific">Linnemannia hyalina</name>
    <dbReference type="NCBI Taxonomy" id="64524"/>
    <lineage>
        <taxon>Eukaryota</taxon>
        <taxon>Fungi</taxon>
        <taxon>Fungi incertae sedis</taxon>
        <taxon>Mucoromycota</taxon>
        <taxon>Mortierellomycotina</taxon>
        <taxon>Mortierellomycetes</taxon>
        <taxon>Mortierellales</taxon>
        <taxon>Mortierellaceae</taxon>
        <taxon>Linnemannia</taxon>
    </lineage>
</organism>
<feature type="signal peptide" evidence="1">
    <location>
        <begin position="1"/>
        <end position="22"/>
    </location>
</feature>
<dbReference type="EMBL" id="JAHRHY010000003">
    <property type="protein sequence ID" value="KAG9070675.1"/>
    <property type="molecule type" value="Genomic_DNA"/>
</dbReference>
<evidence type="ECO:0008006" key="4">
    <source>
        <dbReference type="Google" id="ProtNLM"/>
    </source>
</evidence>
<keyword evidence="3" id="KW-1185">Reference proteome</keyword>
<accession>A0A9P8BWA6</accession>
<name>A0A9P8BWA6_9FUNG</name>
<evidence type="ECO:0000313" key="3">
    <source>
        <dbReference type="Proteomes" id="UP000707451"/>
    </source>
</evidence>
<dbReference type="AlphaFoldDB" id="A0A9P8BWA6"/>
<feature type="chain" id="PRO_5040330432" description="Extracellular membrane protein CFEM domain-containing protein" evidence="1">
    <location>
        <begin position="23"/>
        <end position="112"/>
    </location>
</feature>
<protein>
    <recommendedName>
        <fullName evidence="4">Extracellular membrane protein CFEM domain-containing protein</fullName>
    </recommendedName>
</protein>
<evidence type="ECO:0000313" key="2">
    <source>
        <dbReference type="EMBL" id="KAG9070675.1"/>
    </source>
</evidence>